<name>A0A8W7PX33_ANOCL</name>
<dbReference type="Proteomes" id="UP000075882">
    <property type="component" value="Unassembled WGS sequence"/>
</dbReference>
<accession>A0A8W7PX33</accession>
<organism evidence="1">
    <name type="scientific">Anopheles coluzzii</name>
    <name type="common">African malaria mosquito</name>
    <dbReference type="NCBI Taxonomy" id="1518534"/>
    <lineage>
        <taxon>Eukaryota</taxon>
        <taxon>Metazoa</taxon>
        <taxon>Ecdysozoa</taxon>
        <taxon>Arthropoda</taxon>
        <taxon>Hexapoda</taxon>
        <taxon>Insecta</taxon>
        <taxon>Pterygota</taxon>
        <taxon>Neoptera</taxon>
        <taxon>Endopterygota</taxon>
        <taxon>Diptera</taxon>
        <taxon>Nematocera</taxon>
        <taxon>Culicoidea</taxon>
        <taxon>Culicidae</taxon>
        <taxon>Anophelinae</taxon>
        <taxon>Anopheles</taxon>
    </lineage>
</organism>
<evidence type="ECO:0000313" key="1">
    <source>
        <dbReference type="EnsemblMetazoa" id="ACOM039422-PA.1"/>
    </source>
</evidence>
<dbReference type="AlphaFoldDB" id="A0A8W7PX33"/>
<sequence>MGKVLILTHPDAFVRLGKDVVRIEALVQLGPHLLHAKADAVQVAAKAAHLAQAHYVEPDLRVVLGRHVVESTLHLHVVVVVVLHQPLHILERYEIDKVHQILLQLVAWLFLDVPDVVAKYLAQFGQQQQQRQQWCPAARWNQCPPDRSFTRDTNHR</sequence>
<dbReference type="EnsemblMetazoa" id="ACOM039422-RA">
    <property type="protein sequence ID" value="ACOM039422-PA.1"/>
    <property type="gene ID" value="ACOM039422"/>
</dbReference>
<proteinExistence type="predicted"/>
<reference evidence="1" key="1">
    <citation type="submission" date="2022-08" db="UniProtKB">
        <authorList>
            <consortium name="EnsemblMetazoa"/>
        </authorList>
    </citation>
    <scope>IDENTIFICATION</scope>
</reference>
<protein>
    <submittedName>
        <fullName evidence="1">Uncharacterized protein</fullName>
    </submittedName>
</protein>